<dbReference type="PANTHER" id="PTHR46579">
    <property type="entry name" value="F5/8 TYPE C DOMAIN-CONTAINING PROTEIN-RELATED"/>
    <property type="match status" value="1"/>
</dbReference>
<dbReference type="HOGENOM" id="CLU_473800_0_0_1"/>
<dbReference type="PANTHER" id="PTHR46579:SF1">
    <property type="entry name" value="F5_8 TYPE C DOMAIN-CONTAINING PROTEIN"/>
    <property type="match status" value="1"/>
</dbReference>
<dbReference type="Pfam" id="PF02992">
    <property type="entry name" value="Transposase_21"/>
    <property type="match status" value="1"/>
</dbReference>
<name>E9IQZ7_SOLIN</name>
<accession>E9IQZ7</accession>
<organism>
    <name type="scientific">Solenopsis invicta</name>
    <name type="common">Red imported fire ant</name>
    <name type="synonym">Solenopsis wagneri</name>
    <dbReference type="NCBI Taxonomy" id="13686"/>
    <lineage>
        <taxon>Eukaryota</taxon>
        <taxon>Metazoa</taxon>
        <taxon>Ecdysozoa</taxon>
        <taxon>Arthropoda</taxon>
        <taxon>Hexapoda</taxon>
        <taxon>Insecta</taxon>
        <taxon>Pterygota</taxon>
        <taxon>Neoptera</taxon>
        <taxon>Endopterygota</taxon>
        <taxon>Hymenoptera</taxon>
        <taxon>Apocrita</taxon>
        <taxon>Aculeata</taxon>
        <taxon>Formicoidea</taxon>
        <taxon>Formicidae</taxon>
        <taxon>Myrmicinae</taxon>
        <taxon>Solenopsis</taxon>
    </lineage>
</organism>
<evidence type="ECO:0008006" key="2">
    <source>
        <dbReference type="Google" id="ProtNLM"/>
    </source>
</evidence>
<protein>
    <recommendedName>
        <fullName evidence="2">Transposase domain-containing protein</fullName>
    </recommendedName>
</protein>
<dbReference type="AlphaFoldDB" id="E9IQZ7"/>
<evidence type="ECO:0000313" key="1">
    <source>
        <dbReference type="EMBL" id="EFZ17007.1"/>
    </source>
</evidence>
<sequence length="576" mass="67272">LFNGSSQTIDETVYNLINLYVKHRMTKSNLKDVLIVINNMLPQPNFMPNTLHSLFSYVKNSVPHCIAIKHFYCKKCILYKGVDTVEVQCKSCSTSEKSYFFEIDIMEQIKCLFEYRNLASLLKPFEKSHLNGESEIFSDITDGSEYKRINVRQNRGEYDLTLMLNTDGLSLTKSSKSNCWPLMFQIMELPPHLREQFIIISGLWYDNKKPVMNTFLHPFCLKLLKCFKDGINWLHPQTKVVYNTKIVVPLIIADAPARAQILNTCNFNGEYGCNICEIKTQKCLRIEGKKTVRIYPFIEHGCTLRTNKRMIKHSQIAFKQNIDNIKGIKGPTIISTLPFLDLGTCVIPEYMHSVLLGIVKQFLNIWLHKDGSWNIKKYLNETDNYLLQIKPPDTFSRLPRSLCLIHFYKASEYYNWLLYYSIPTLKNYLPTQYFQHWLLLVMSIFILLKREIKLLDIEEAEYMLKIFVKQILDLYNDRELRYNVHQLLHLGICVKRWGPLWATSAFPFEDYNGKIASLSHATKNIGQEIINNLSILDGLTILKNKITFHKKQTVFVECLNKNISDSLLTEQDKRFL</sequence>
<dbReference type="InterPro" id="IPR004242">
    <property type="entry name" value="Transposase_21"/>
</dbReference>
<gene>
    <name evidence="1" type="ORF">SINV_09195</name>
</gene>
<dbReference type="OMA" id="VKSANSH"/>
<proteinExistence type="predicted"/>
<feature type="non-terminal residue" evidence="1">
    <location>
        <position position="1"/>
    </location>
</feature>
<dbReference type="EMBL" id="GL765003">
    <property type="protein sequence ID" value="EFZ17007.1"/>
    <property type="molecule type" value="Genomic_DNA"/>
</dbReference>
<reference evidence="1" key="1">
    <citation type="journal article" date="2011" name="Proc. Natl. Acad. Sci. U.S.A.">
        <title>The genome of the fire ant Solenopsis invicta.</title>
        <authorList>
            <person name="Wurm Y."/>
            <person name="Wang J."/>
            <person name="Riba-Grognuz O."/>
            <person name="Corona M."/>
            <person name="Nygaard S."/>
            <person name="Hunt B.G."/>
            <person name="Ingram K.K."/>
            <person name="Falquet L."/>
            <person name="Nipitwattanaphon M."/>
            <person name="Gotzek D."/>
            <person name="Dijkstra M.B."/>
            <person name="Oettler J."/>
            <person name="Comtesse F."/>
            <person name="Shih C.J."/>
            <person name="Wu W.J."/>
            <person name="Yang C.C."/>
            <person name="Thomas J."/>
            <person name="Beaudoing E."/>
            <person name="Pradervand S."/>
            <person name="Flegel V."/>
            <person name="Cook E.D."/>
            <person name="Fabbretti R."/>
            <person name="Stockinger H."/>
            <person name="Long L."/>
            <person name="Farmerie W.G."/>
            <person name="Oakey J."/>
            <person name="Boomsma J.J."/>
            <person name="Pamilo P."/>
            <person name="Yi S.V."/>
            <person name="Heinze J."/>
            <person name="Goodisman M.A."/>
            <person name="Farinelli L."/>
            <person name="Harshman K."/>
            <person name="Hulo N."/>
            <person name="Cerutti L."/>
            <person name="Xenarios I."/>
            <person name="Shoemaker D."/>
            <person name="Keller L."/>
        </authorList>
    </citation>
    <scope>NUCLEOTIDE SEQUENCE [LARGE SCALE GENOMIC DNA]</scope>
</reference>
<feature type="non-terminal residue" evidence="1">
    <location>
        <position position="576"/>
    </location>
</feature>